<reference evidence="2 3" key="1">
    <citation type="journal article" date="2019" name="Sci. Rep.">
        <title>Orb-weaving spider Araneus ventricosus genome elucidates the spidroin gene catalogue.</title>
        <authorList>
            <person name="Kono N."/>
            <person name="Nakamura H."/>
            <person name="Ohtoshi R."/>
            <person name="Moran D.A.P."/>
            <person name="Shinohara A."/>
            <person name="Yoshida Y."/>
            <person name="Fujiwara M."/>
            <person name="Mori M."/>
            <person name="Tomita M."/>
            <person name="Arakawa K."/>
        </authorList>
    </citation>
    <scope>NUCLEOTIDE SEQUENCE [LARGE SCALE GENOMIC DNA]</scope>
</reference>
<comment type="caution">
    <text evidence="2">The sequence shown here is derived from an EMBL/GenBank/DDBJ whole genome shotgun (WGS) entry which is preliminary data.</text>
</comment>
<dbReference type="AlphaFoldDB" id="A0A4Y2EA07"/>
<sequence>MATTSLFTIGYDRILAASAESDFFSTLREFLQANESARPLLQSAEKQHSNENFDETLQRRSARNEADKFKRARKRSDQLRQIVFILKLRKISCNHEVGRSLAKPTVSGKKKCSDNATSKFDAFKRPVQWAV</sequence>
<feature type="compositionally biased region" description="Basic and acidic residues" evidence="1">
    <location>
        <begin position="45"/>
        <end position="69"/>
    </location>
</feature>
<evidence type="ECO:0000313" key="2">
    <source>
        <dbReference type="EMBL" id="GBM24848.1"/>
    </source>
</evidence>
<evidence type="ECO:0000313" key="3">
    <source>
        <dbReference type="Proteomes" id="UP000499080"/>
    </source>
</evidence>
<gene>
    <name evidence="2" type="ORF">AVEN_245084_1</name>
</gene>
<dbReference type="Proteomes" id="UP000499080">
    <property type="component" value="Unassembled WGS sequence"/>
</dbReference>
<proteinExistence type="predicted"/>
<protein>
    <submittedName>
        <fullName evidence="2">Uncharacterized protein</fullName>
    </submittedName>
</protein>
<accession>A0A4Y2EA07</accession>
<evidence type="ECO:0000256" key="1">
    <source>
        <dbReference type="SAM" id="MobiDB-lite"/>
    </source>
</evidence>
<keyword evidence="3" id="KW-1185">Reference proteome</keyword>
<name>A0A4Y2EA07_ARAVE</name>
<dbReference type="EMBL" id="BGPR01000527">
    <property type="protein sequence ID" value="GBM24848.1"/>
    <property type="molecule type" value="Genomic_DNA"/>
</dbReference>
<organism evidence="2 3">
    <name type="scientific">Araneus ventricosus</name>
    <name type="common">Orbweaver spider</name>
    <name type="synonym">Epeira ventricosa</name>
    <dbReference type="NCBI Taxonomy" id="182803"/>
    <lineage>
        <taxon>Eukaryota</taxon>
        <taxon>Metazoa</taxon>
        <taxon>Ecdysozoa</taxon>
        <taxon>Arthropoda</taxon>
        <taxon>Chelicerata</taxon>
        <taxon>Arachnida</taxon>
        <taxon>Araneae</taxon>
        <taxon>Araneomorphae</taxon>
        <taxon>Entelegynae</taxon>
        <taxon>Araneoidea</taxon>
        <taxon>Araneidae</taxon>
        <taxon>Araneus</taxon>
    </lineage>
</organism>
<feature type="region of interest" description="Disordered" evidence="1">
    <location>
        <begin position="42"/>
        <end position="75"/>
    </location>
</feature>